<evidence type="ECO:0000259" key="1">
    <source>
        <dbReference type="Pfam" id="PF13302"/>
    </source>
</evidence>
<dbReference type="PANTHER" id="PTHR43792">
    <property type="entry name" value="GNAT FAMILY, PUTATIVE (AFU_ORTHOLOGUE AFUA_3G00765)-RELATED-RELATED"/>
    <property type="match status" value="1"/>
</dbReference>
<gene>
    <name evidence="2" type="ORF">FCK90_07810</name>
</gene>
<dbReference type="OrthoDB" id="4543915at2"/>
<feature type="domain" description="N-acetyltransferase" evidence="1">
    <location>
        <begin position="18"/>
        <end position="155"/>
    </location>
</feature>
<keyword evidence="2" id="KW-0808">Transferase</keyword>
<dbReference type="AlphaFoldDB" id="A0A5J5KXH9"/>
<accession>A0A5J5KXH9</accession>
<dbReference type="InterPro" id="IPR051531">
    <property type="entry name" value="N-acetyltransferase"/>
</dbReference>
<keyword evidence="3" id="KW-1185">Reference proteome</keyword>
<dbReference type="Proteomes" id="UP000325957">
    <property type="component" value="Unassembled WGS sequence"/>
</dbReference>
<comment type="caution">
    <text evidence="2">The sequence shown here is derived from an EMBL/GenBank/DDBJ whole genome shotgun (WGS) entry which is preliminary data.</text>
</comment>
<proteinExistence type="predicted"/>
<evidence type="ECO:0000313" key="2">
    <source>
        <dbReference type="EMBL" id="KAA9394364.1"/>
    </source>
</evidence>
<reference evidence="2 3" key="1">
    <citation type="submission" date="2019-05" db="EMBL/GenBank/DDBJ databases">
        <title>Kocuria coralli sp. nov., a novel actinobacterium isolated from coral reef seawater.</title>
        <authorList>
            <person name="Li J."/>
        </authorList>
    </citation>
    <scope>NUCLEOTIDE SEQUENCE [LARGE SCALE GENOMIC DNA]</scope>
    <source>
        <strain evidence="2 3">SCSIO 13007</strain>
    </source>
</reference>
<evidence type="ECO:0000313" key="3">
    <source>
        <dbReference type="Proteomes" id="UP000325957"/>
    </source>
</evidence>
<dbReference type="RefSeq" id="WP_158033735.1">
    <property type="nucleotide sequence ID" value="NZ_ML708616.1"/>
</dbReference>
<sequence length="171" mass="18798">MNENLQEYPEAREVRTDRLLMRPFTTAEIEAVVDGVSLEHFANGFPIPESVDQLKDIARSGGFFFMETMYSPLACVEIDTGLVIGSTGFAAAPIDGALEIVGFLAPSRRRRGYASEGLQPLVDLAFENPEVTVVRASVPQDNAHIEALLGDAGFERTDTVGPESEYRRFRS</sequence>
<dbReference type="InterPro" id="IPR000182">
    <property type="entry name" value="GNAT_dom"/>
</dbReference>
<organism evidence="2 3">
    <name type="scientific">Kocuria coralli</name>
    <dbReference type="NCBI Taxonomy" id="1461025"/>
    <lineage>
        <taxon>Bacteria</taxon>
        <taxon>Bacillati</taxon>
        <taxon>Actinomycetota</taxon>
        <taxon>Actinomycetes</taxon>
        <taxon>Micrococcales</taxon>
        <taxon>Micrococcaceae</taxon>
        <taxon>Kocuria</taxon>
    </lineage>
</organism>
<dbReference type="InterPro" id="IPR016181">
    <property type="entry name" value="Acyl_CoA_acyltransferase"/>
</dbReference>
<dbReference type="Gene3D" id="3.40.630.30">
    <property type="match status" value="1"/>
</dbReference>
<protein>
    <submittedName>
        <fullName evidence="2">GNAT family N-acetyltransferase</fullName>
    </submittedName>
</protein>
<dbReference type="GO" id="GO:0016747">
    <property type="term" value="F:acyltransferase activity, transferring groups other than amino-acyl groups"/>
    <property type="evidence" value="ECO:0007669"/>
    <property type="project" value="InterPro"/>
</dbReference>
<dbReference type="EMBL" id="SZWF01000007">
    <property type="protein sequence ID" value="KAA9394364.1"/>
    <property type="molecule type" value="Genomic_DNA"/>
</dbReference>
<name>A0A5J5KXH9_9MICC</name>
<dbReference type="SUPFAM" id="SSF55729">
    <property type="entry name" value="Acyl-CoA N-acyltransferases (Nat)"/>
    <property type="match status" value="1"/>
</dbReference>
<dbReference type="Pfam" id="PF13302">
    <property type="entry name" value="Acetyltransf_3"/>
    <property type="match status" value="1"/>
</dbReference>
<dbReference type="PANTHER" id="PTHR43792:SF13">
    <property type="entry name" value="ACETYLTRANSFERASE"/>
    <property type="match status" value="1"/>
</dbReference>